<dbReference type="PANTHER" id="PTHR45786">
    <property type="entry name" value="DNA BINDING PROTEIN-LIKE"/>
    <property type="match status" value="1"/>
</dbReference>
<accession>K3Y2U3</accession>
<dbReference type="OMA" id="YVFEING"/>
<evidence type="ECO:0000313" key="1">
    <source>
        <dbReference type="EnsemblPlants" id="KQL08918"/>
    </source>
</evidence>
<dbReference type="EMBL" id="AGNK02002162">
    <property type="status" value="NOT_ANNOTATED_CDS"/>
    <property type="molecule type" value="Genomic_DNA"/>
</dbReference>
<dbReference type="AlphaFoldDB" id="K3Y2U3"/>
<keyword evidence="2" id="KW-1185">Reference proteome</keyword>
<dbReference type="eggNOG" id="KOG0987">
    <property type="taxonomic scope" value="Eukaryota"/>
</dbReference>
<protein>
    <recommendedName>
        <fullName evidence="3">Helitron helicase-like domain-containing protein</fullName>
    </recommendedName>
</protein>
<dbReference type="InParanoid" id="K3Y2U3"/>
<dbReference type="PANTHER" id="PTHR45786:SF74">
    <property type="entry name" value="ATP-DEPENDENT DNA HELICASE"/>
    <property type="match status" value="1"/>
</dbReference>
<proteinExistence type="predicted"/>
<dbReference type="Proteomes" id="UP000004995">
    <property type="component" value="Unassembled WGS sequence"/>
</dbReference>
<dbReference type="EnsemblPlants" id="KQL08918">
    <property type="protein sequence ID" value="KQL08918"/>
    <property type="gene ID" value="SETIT_008524mg"/>
</dbReference>
<evidence type="ECO:0008006" key="3">
    <source>
        <dbReference type="Google" id="ProtNLM"/>
    </source>
</evidence>
<reference evidence="1" key="2">
    <citation type="submission" date="2018-08" db="UniProtKB">
        <authorList>
            <consortium name="EnsemblPlants"/>
        </authorList>
    </citation>
    <scope>IDENTIFICATION</scope>
    <source>
        <strain evidence="1">Yugu1</strain>
    </source>
</reference>
<reference evidence="2" key="1">
    <citation type="journal article" date="2012" name="Nat. Biotechnol.">
        <title>Reference genome sequence of the model plant Setaria.</title>
        <authorList>
            <person name="Bennetzen J.L."/>
            <person name="Schmutz J."/>
            <person name="Wang H."/>
            <person name="Percifield R."/>
            <person name="Hawkins J."/>
            <person name="Pontaroli A.C."/>
            <person name="Estep M."/>
            <person name="Feng L."/>
            <person name="Vaughn J.N."/>
            <person name="Grimwood J."/>
            <person name="Jenkins J."/>
            <person name="Barry K."/>
            <person name="Lindquist E."/>
            <person name="Hellsten U."/>
            <person name="Deshpande S."/>
            <person name="Wang X."/>
            <person name="Wu X."/>
            <person name="Mitros T."/>
            <person name="Triplett J."/>
            <person name="Yang X."/>
            <person name="Ye C.Y."/>
            <person name="Mauro-Herrera M."/>
            <person name="Wang L."/>
            <person name="Li P."/>
            <person name="Sharma M."/>
            <person name="Sharma R."/>
            <person name="Ronald P.C."/>
            <person name="Panaud O."/>
            <person name="Kellogg E.A."/>
            <person name="Brutnell T.P."/>
            <person name="Doust A.N."/>
            <person name="Tuskan G.A."/>
            <person name="Rokhsar D."/>
            <person name="Devos K.M."/>
        </authorList>
    </citation>
    <scope>NUCLEOTIDE SEQUENCE [LARGE SCALE GENOMIC DNA]</scope>
    <source>
        <strain evidence="2">cv. Yugu1</strain>
    </source>
</reference>
<evidence type="ECO:0000313" key="2">
    <source>
        <dbReference type="Proteomes" id="UP000004995"/>
    </source>
</evidence>
<dbReference type="STRING" id="4555.K3Y2U3"/>
<organism evidence="1 2">
    <name type="scientific">Setaria italica</name>
    <name type="common">Foxtail millet</name>
    <name type="synonym">Panicum italicum</name>
    <dbReference type="NCBI Taxonomy" id="4555"/>
    <lineage>
        <taxon>Eukaryota</taxon>
        <taxon>Viridiplantae</taxon>
        <taxon>Streptophyta</taxon>
        <taxon>Embryophyta</taxon>
        <taxon>Tracheophyta</taxon>
        <taxon>Spermatophyta</taxon>
        <taxon>Magnoliopsida</taxon>
        <taxon>Liliopsida</taxon>
        <taxon>Poales</taxon>
        <taxon>Poaceae</taxon>
        <taxon>PACMAD clade</taxon>
        <taxon>Panicoideae</taxon>
        <taxon>Panicodae</taxon>
        <taxon>Paniceae</taxon>
        <taxon>Cenchrinae</taxon>
        <taxon>Setaria</taxon>
    </lineage>
</organism>
<name>K3Y2U3_SETIT</name>
<dbReference type="Gramene" id="KQL08918">
    <property type="protein sequence ID" value="KQL08918"/>
    <property type="gene ID" value="SETIT_008524mg"/>
</dbReference>
<sequence>MVWSALRDVSPVTVSYPDRSYYDTVDYECTFCGAIFWYGERSKHDSTQRCVIYNLCCRGGKVFLPSFQAVLEFLASLQRYDGDSRCKNFLNRIRQYNSLFAFTSMGANIDDGINDGAGPYVFEINGLLYHRIGSLMTVEGESPKKARDLLAQHGGEDIGIRIVGAHEDDPIQFNVPTTSEIARLVVGDFSLENYKQDIIVDSIPSNLQHISCLHPAYMALQYPLLFPYGGHSFHLGIPYRRTDLLQAGARKNVTMQEYACYNFYYRRDQPNPYLCCGRLSFQSAVNIFACIEKYDFRCEHFQGIIDAVSKGCVDGSSIGKQHVIPVSFVGEKRGLSHAHILVWLQDITVTDIISVVDKYISAEIPDLEEDPLGYALVEEFVMHGPCGDDNKNCPCMKNGPSVRLDNRYVVPYNTFLFKKYQAHINVEFCNRSNIAKYLCKYVMKGPDQANVTFRRTGKRKASSSSTFLRIFGFELHHKIPAVERLAVHLPNMNIVPYATGANLASLIATPFLQKTRLTEWFVANRNYPVARELSYCDFPTRWTWDSSSRLWKPRGSVTYKIGHLRMLMLVARGSQCYEDVCRVNGILYDTFKEACSARGLL</sequence>
<dbReference type="HOGENOM" id="CLU_454643_0_0_1"/>